<dbReference type="RefSeq" id="WP_193735409.1">
    <property type="nucleotide sequence ID" value="NZ_CP063304.1"/>
</dbReference>
<evidence type="ECO:0000313" key="3">
    <source>
        <dbReference type="Proteomes" id="UP000593601"/>
    </source>
</evidence>
<proteinExistence type="predicted"/>
<organism evidence="2 3">
    <name type="scientific">Blautia liquoris</name>
    <dbReference type="NCBI Taxonomy" id="2779518"/>
    <lineage>
        <taxon>Bacteria</taxon>
        <taxon>Bacillati</taxon>
        <taxon>Bacillota</taxon>
        <taxon>Clostridia</taxon>
        <taxon>Lachnospirales</taxon>
        <taxon>Lachnospiraceae</taxon>
        <taxon>Blautia</taxon>
    </lineage>
</organism>
<dbReference type="AlphaFoldDB" id="A0A7M2RI75"/>
<sequence>MTLIEKTAVIMESINTRVYAIQPEEEDGWQVAIYHALCDIEEKSPESGNSQSKVKKNNFTPLL</sequence>
<evidence type="ECO:0000256" key="1">
    <source>
        <dbReference type="SAM" id="MobiDB-lite"/>
    </source>
</evidence>
<gene>
    <name evidence="2" type="ORF">INP51_14045</name>
</gene>
<feature type="compositionally biased region" description="Polar residues" evidence="1">
    <location>
        <begin position="46"/>
        <end position="63"/>
    </location>
</feature>
<keyword evidence="3" id="KW-1185">Reference proteome</keyword>
<accession>A0A7M2RI75</accession>
<reference evidence="2 3" key="1">
    <citation type="submission" date="2020-10" db="EMBL/GenBank/DDBJ databases">
        <title>Blautia liquoris sp.nov., isolated from the mud in a fermentation cellar used for the production of Chinese strong-flavoured liquor.</title>
        <authorList>
            <person name="Lu L."/>
        </authorList>
    </citation>
    <scope>NUCLEOTIDE SEQUENCE [LARGE SCALE GENOMIC DNA]</scope>
    <source>
        <strain evidence="2 3">LZLJ-3</strain>
    </source>
</reference>
<dbReference type="KEGG" id="bliq:INP51_14045"/>
<evidence type="ECO:0000313" key="2">
    <source>
        <dbReference type="EMBL" id="QOV19062.1"/>
    </source>
</evidence>
<protein>
    <submittedName>
        <fullName evidence="2">Uncharacterized protein</fullName>
    </submittedName>
</protein>
<dbReference type="Proteomes" id="UP000593601">
    <property type="component" value="Chromosome"/>
</dbReference>
<name>A0A7M2RI75_9FIRM</name>
<feature type="region of interest" description="Disordered" evidence="1">
    <location>
        <begin position="43"/>
        <end position="63"/>
    </location>
</feature>
<dbReference type="EMBL" id="CP063304">
    <property type="protein sequence ID" value="QOV19062.1"/>
    <property type="molecule type" value="Genomic_DNA"/>
</dbReference>